<dbReference type="InterPro" id="IPR014942">
    <property type="entry name" value="AbiEii"/>
</dbReference>
<evidence type="ECO:0008006" key="3">
    <source>
        <dbReference type="Google" id="ProtNLM"/>
    </source>
</evidence>
<evidence type="ECO:0000313" key="1">
    <source>
        <dbReference type="EMBL" id="AGO61904.1"/>
    </source>
</evidence>
<protein>
    <recommendedName>
        <fullName evidence="3">Nucleotidyl transferase AbiEii/AbiGii toxin family protein</fullName>
    </recommendedName>
</protein>
<gene>
    <name evidence="1" type="ORF">FACI_IFERC00001G1928</name>
</gene>
<reference evidence="1 2" key="1">
    <citation type="journal article" date="2007" name="Proc. Natl. Acad. Sci. U.S.A.">
        <title>Genome dynamics in a natural archaeal population.</title>
        <authorList>
            <person name="Allen E.E."/>
            <person name="Tyson G.W."/>
            <person name="Whitaker R.J."/>
            <person name="Detter J.C."/>
            <person name="Richardson P.M."/>
            <person name="Banfield J.F."/>
        </authorList>
    </citation>
    <scope>NUCLEOTIDE SEQUENCE [LARGE SCALE GENOMIC DNA]</scope>
    <source>
        <strain evidence="2">fer1</strain>
    </source>
</reference>
<dbReference type="Proteomes" id="UP000014660">
    <property type="component" value="Chromosome"/>
</dbReference>
<dbReference type="AlphaFoldDB" id="S0AU57"/>
<accession>S0AU57</accession>
<organism evidence="1 2">
    <name type="scientific">Ferroplasma acidarmanus Fer1</name>
    <dbReference type="NCBI Taxonomy" id="333146"/>
    <lineage>
        <taxon>Archaea</taxon>
        <taxon>Methanobacteriati</taxon>
        <taxon>Thermoplasmatota</taxon>
        <taxon>Thermoplasmata</taxon>
        <taxon>Thermoplasmatales</taxon>
        <taxon>Ferroplasmaceae</taxon>
        <taxon>Ferroplasma</taxon>
    </lineage>
</organism>
<dbReference type="GeneID" id="16026118"/>
<dbReference type="EMBL" id="CP004145">
    <property type="protein sequence ID" value="AGO61904.1"/>
    <property type="molecule type" value="Genomic_DNA"/>
</dbReference>
<proteinExistence type="predicted"/>
<evidence type="ECO:0000313" key="2">
    <source>
        <dbReference type="Proteomes" id="UP000014660"/>
    </source>
</evidence>
<keyword evidence="2" id="KW-1185">Reference proteome</keyword>
<dbReference type="Pfam" id="PF08843">
    <property type="entry name" value="AbiEii"/>
    <property type="match status" value="1"/>
</dbReference>
<dbReference type="RefSeq" id="WP_009888122.1">
    <property type="nucleotide sequence ID" value="NC_021592.1"/>
</dbReference>
<dbReference type="Gene3D" id="3.10.450.620">
    <property type="entry name" value="JHP933, nucleotidyltransferase-like core domain"/>
    <property type="match status" value="1"/>
</dbReference>
<name>S0AU57_FERAC</name>
<dbReference type="KEGG" id="fac:FACI_IFERC01G1928"/>
<sequence length="293" mass="34822">MNNNIEIKKWKNYTKIMGFKNSYSTEKDYLQEIVLNSLFYVSPVEDIIFIGGTAISKIYGSGRFSEDLDFIFDKSYDTSDVENRVKKAINEVNNFYPIEYSTLKRRDMLRYNLKIKGPFYEMSHSVRAIQSIKLDINLYVRPFYNPKKVLRTTIYPEIRPYFLFTLETEEFAAEKIKAIMERKNPVAWDLYDLWLLITKYNVKINMEMINYKLQKYTQVQGFNIDEFLEKVMLIGDIWNTEMESLLNVVIPFNTGVSPLNLDTFDDMVRLIKSFILLYLHRRTLSSYFYSISV</sequence>
<dbReference type="HOGENOM" id="CLU_948654_0_0_2"/>